<dbReference type="KEGG" id="dap:Dacet_0531"/>
<name>D4H418_DENA2</name>
<dbReference type="HOGENOM" id="CLU_2933764_0_0_0"/>
<dbReference type="STRING" id="522772.Dacet_0531"/>
<reference evidence="1 2" key="1">
    <citation type="journal article" date="2010" name="Stand. Genomic Sci.">
        <title>Complete genome sequence of Denitrovibrio acetiphilus type strain (N2460).</title>
        <authorList>
            <person name="Kiss H."/>
            <person name="Lang E."/>
            <person name="Lapidus A."/>
            <person name="Copeland A."/>
            <person name="Nolan M."/>
            <person name="Glavina Del Rio T."/>
            <person name="Chen F."/>
            <person name="Lucas S."/>
            <person name="Tice H."/>
            <person name="Cheng J.F."/>
            <person name="Han C."/>
            <person name="Goodwin L."/>
            <person name="Pitluck S."/>
            <person name="Liolios K."/>
            <person name="Pati A."/>
            <person name="Ivanova N."/>
            <person name="Mavromatis K."/>
            <person name="Chen A."/>
            <person name="Palaniappan K."/>
            <person name="Land M."/>
            <person name="Hauser L."/>
            <person name="Chang Y.J."/>
            <person name="Jeffries C.D."/>
            <person name="Detter J.C."/>
            <person name="Brettin T."/>
            <person name="Spring S."/>
            <person name="Rohde M."/>
            <person name="Goker M."/>
            <person name="Woyke T."/>
            <person name="Bristow J."/>
            <person name="Eisen J.A."/>
            <person name="Markowitz V."/>
            <person name="Hugenholtz P."/>
            <person name="Kyrpides N.C."/>
            <person name="Klenk H.P."/>
        </authorList>
    </citation>
    <scope>NUCLEOTIDE SEQUENCE [LARGE SCALE GENOMIC DNA]</scope>
    <source>
        <strain evidence="2">DSM 12809 / NBRC 114555 / N2460</strain>
    </source>
</reference>
<dbReference type="RefSeq" id="WP_013009873.1">
    <property type="nucleotide sequence ID" value="NC_013943.1"/>
</dbReference>
<protein>
    <submittedName>
        <fullName evidence="1">Uncharacterized protein</fullName>
    </submittedName>
</protein>
<proteinExistence type="predicted"/>
<accession>D4H418</accession>
<dbReference type="EMBL" id="CP001968">
    <property type="protein sequence ID" value="ADD67329.1"/>
    <property type="molecule type" value="Genomic_DNA"/>
</dbReference>
<evidence type="ECO:0000313" key="2">
    <source>
        <dbReference type="Proteomes" id="UP000002012"/>
    </source>
</evidence>
<dbReference type="PaxDb" id="522772-Dacet_0531"/>
<dbReference type="Proteomes" id="UP000002012">
    <property type="component" value="Chromosome"/>
</dbReference>
<sequence length="60" mass="6853">MNLLKNSYGKYNIIYKLGKKSCLCSSGGKVIEFDTRIEAEQVKKQLEDAIIKISDSNRRN</sequence>
<evidence type="ECO:0000313" key="1">
    <source>
        <dbReference type="EMBL" id="ADD67329.1"/>
    </source>
</evidence>
<keyword evidence="2" id="KW-1185">Reference proteome</keyword>
<dbReference type="InParanoid" id="D4H418"/>
<gene>
    <name evidence="1" type="ordered locus">Dacet_0531</name>
</gene>
<organism evidence="1 2">
    <name type="scientific">Denitrovibrio acetiphilus (strain DSM 12809 / NBRC 114555 / N2460)</name>
    <dbReference type="NCBI Taxonomy" id="522772"/>
    <lineage>
        <taxon>Bacteria</taxon>
        <taxon>Pseudomonadati</taxon>
        <taxon>Deferribacterota</taxon>
        <taxon>Deferribacteres</taxon>
        <taxon>Deferribacterales</taxon>
        <taxon>Geovibrionaceae</taxon>
        <taxon>Denitrovibrio</taxon>
    </lineage>
</organism>
<dbReference type="AlphaFoldDB" id="D4H418"/>